<evidence type="ECO:0000256" key="1">
    <source>
        <dbReference type="SAM" id="SignalP"/>
    </source>
</evidence>
<organism evidence="2 3">
    <name type="scientific">Setaria viridis</name>
    <name type="common">Green bristlegrass</name>
    <name type="synonym">Setaria italica subsp. viridis</name>
    <dbReference type="NCBI Taxonomy" id="4556"/>
    <lineage>
        <taxon>Eukaryota</taxon>
        <taxon>Viridiplantae</taxon>
        <taxon>Streptophyta</taxon>
        <taxon>Embryophyta</taxon>
        <taxon>Tracheophyta</taxon>
        <taxon>Spermatophyta</taxon>
        <taxon>Magnoliopsida</taxon>
        <taxon>Liliopsida</taxon>
        <taxon>Poales</taxon>
        <taxon>Poaceae</taxon>
        <taxon>PACMAD clade</taxon>
        <taxon>Panicoideae</taxon>
        <taxon>Panicodae</taxon>
        <taxon>Paniceae</taxon>
        <taxon>Cenchrinae</taxon>
        <taxon>Setaria</taxon>
    </lineage>
</organism>
<gene>
    <name evidence="2" type="ORF">SEVIR_1G324166v2</name>
</gene>
<accession>A0A4U6WRB4</accession>
<proteinExistence type="predicted"/>
<protein>
    <submittedName>
        <fullName evidence="2">Uncharacterized protein</fullName>
    </submittedName>
</protein>
<reference evidence="2" key="1">
    <citation type="submission" date="2019-03" db="EMBL/GenBank/DDBJ databases">
        <title>WGS assembly of Setaria viridis.</title>
        <authorList>
            <person name="Huang P."/>
            <person name="Jenkins J."/>
            <person name="Grimwood J."/>
            <person name="Barry K."/>
            <person name="Healey A."/>
            <person name="Mamidi S."/>
            <person name="Sreedasyam A."/>
            <person name="Shu S."/>
            <person name="Feldman M."/>
            <person name="Wu J."/>
            <person name="Yu Y."/>
            <person name="Chen C."/>
            <person name="Johnson J."/>
            <person name="Rokhsar D."/>
            <person name="Baxter I."/>
            <person name="Schmutz J."/>
            <person name="Brutnell T."/>
            <person name="Kellogg E."/>
        </authorList>
    </citation>
    <scope>NUCLEOTIDE SEQUENCE [LARGE SCALE GENOMIC DNA]</scope>
</reference>
<evidence type="ECO:0000313" key="3">
    <source>
        <dbReference type="Proteomes" id="UP000298652"/>
    </source>
</evidence>
<keyword evidence="1" id="KW-0732">Signal</keyword>
<name>A0A4U6WRB4_SETVI</name>
<dbReference type="AlphaFoldDB" id="A0A4U6WRB4"/>
<keyword evidence="3" id="KW-1185">Reference proteome</keyword>
<dbReference type="EMBL" id="CM016552">
    <property type="protein sequence ID" value="TKW41557.1"/>
    <property type="molecule type" value="Genomic_DNA"/>
</dbReference>
<dbReference type="Proteomes" id="UP000298652">
    <property type="component" value="Chromosome 1"/>
</dbReference>
<feature type="signal peptide" evidence="1">
    <location>
        <begin position="1"/>
        <end position="19"/>
    </location>
</feature>
<dbReference type="Gramene" id="TKW41557">
    <property type="protein sequence ID" value="TKW41557"/>
    <property type="gene ID" value="SEVIR_1G324166v2"/>
</dbReference>
<feature type="chain" id="PRO_5020553260" evidence="1">
    <location>
        <begin position="20"/>
        <end position="43"/>
    </location>
</feature>
<evidence type="ECO:0000313" key="2">
    <source>
        <dbReference type="EMBL" id="TKW41557.1"/>
    </source>
</evidence>
<sequence length="43" mass="4826">MLPSGSFAVLSFFFLLPDAAPPLSTQPFHHFLGIFSLWQCMII</sequence>